<accession>A0A9J6PAL9</accession>
<keyword evidence="3" id="KW-1185">Reference proteome</keyword>
<keyword evidence="1" id="KW-0812">Transmembrane</keyword>
<keyword evidence="1" id="KW-1133">Transmembrane helix</keyword>
<evidence type="ECO:0000256" key="1">
    <source>
        <dbReference type="SAM" id="Phobius"/>
    </source>
</evidence>
<evidence type="ECO:0000313" key="2">
    <source>
        <dbReference type="EMBL" id="MCM1992729.1"/>
    </source>
</evidence>
<reference evidence="2" key="2">
    <citation type="submission" date="2021-04" db="EMBL/GenBank/DDBJ databases">
        <authorList>
            <person name="Dong X."/>
        </authorList>
    </citation>
    <scope>NUCLEOTIDE SEQUENCE</scope>
    <source>
        <strain evidence="2">ZWT</strain>
    </source>
</reference>
<name>A0A9J6PAL9_9CLOT</name>
<dbReference type="AlphaFoldDB" id="A0A9J6PAL9"/>
<organism evidence="2 3">
    <name type="scientific">Oceanirhabdus seepicola</name>
    <dbReference type="NCBI Taxonomy" id="2828781"/>
    <lineage>
        <taxon>Bacteria</taxon>
        <taxon>Bacillati</taxon>
        <taxon>Bacillota</taxon>
        <taxon>Clostridia</taxon>
        <taxon>Eubacteriales</taxon>
        <taxon>Clostridiaceae</taxon>
        <taxon>Oceanirhabdus</taxon>
    </lineage>
</organism>
<dbReference type="InterPro" id="IPR012902">
    <property type="entry name" value="N_methyl_site"/>
</dbReference>
<proteinExistence type="predicted"/>
<comment type="caution">
    <text evidence="2">The sequence shown here is derived from an EMBL/GenBank/DDBJ whole genome shotgun (WGS) entry which is preliminary data.</text>
</comment>
<feature type="transmembrane region" description="Helical" evidence="1">
    <location>
        <begin position="14"/>
        <end position="35"/>
    </location>
</feature>
<gene>
    <name evidence="2" type="ORF">KDK92_23680</name>
</gene>
<dbReference type="NCBIfam" id="TIGR02532">
    <property type="entry name" value="IV_pilin_GFxxxE"/>
    <property type="match status" value="1"/>
</dbReference>
<dbReference type="RefSeq" id="WP_250861900.1">
    <property type="nucleotide sequence ID" value="NZ_JAGSOJ010000007.1"/>
</dbReference>
<reference evidence="2" key="1">
    <citation type="journal article" date="2021" name="mSystems">
        <title>Bacteria and Archaea Synergistically Convert Glycine Betaine to Biogenic Methane in the Formosa Cold Seep of the South China Sea.</title>
        <authorList>
            <person name="Li L."/>
            <person name="Zhang W."/>
            <person name="Zhang S."/>
            <person name="Song L."/>
            <person name="Sun Q."/>
            <person name="Zhang H."/>
            <person name="Xiang H."/>
            <person name="Dong X."/>
        </authorList>
    </citation>
    <scope>NUCLEOTIDE SEQUENCE</scope>
    <source>
        <strain evidence="2">ZWT</strain>
    </source>
</reference>
<protein>
    <submittedName>
        <fullName evidence="2">Prepilin-type N-terminal cleavage/methylation domain-containing protein</fullName>
    </submittedName>
</protein>
<keyword evidence="1" id="KW-0472">Membrane</keyword>
<sequence>MFKLNKKGFSFVELLVSLTLIGLFMISFVLVNGYIMRMYNTKKTVAKFNDMIEITYYELKYNSSYLRETSKSKVVYLNGSATNALIEEDIDGLFVKEAIDNEYFLINIDCDYDEFVNKVKIIFYSESKIKWEKVIYVPRD</sequence>
<dbReference type="Proteomes" id="UP001056429">
    <property type="component" value="Unassembled WGS sequence"/>
</dbReference>
<dbReference type="Pfam" id="PF07963">
    <property type="entry name" value="N_methyl"/>
    <property type="match status" value="1"/>
</dbReference>
<evidence type="ECO:0000313" key="3">
    <source>
        <dbReference type="Proteomes" id="UP001056429"/>
    </source>
</evidence>
<dbReference type="EMBL" id="JAGSOJ010000007">
    <property type="protein sequence ID" value="MCM1992729.1"/>
    <property type="molecule type" value="Genomic_DNA"/>
</dbReference>